<proteinExistence type="predicted"/>
<dbReference type="EMBL" id="JANAKN010000090">
    <property type="protein sequence ID" value="MCQ3023744.1"/>
    <property type="molecule type" value="Genomic_DNA"/>
</dbReference>
<organism evidence="1 2">
    <name type="scientific">Pseudomonas savastanoi</name>
    <name type="common">Pseudomonas syringae pv. savastanoi</name>
    <dbReference type="NCBI Taxonomy" id="29438"/>
    <lineage>
        <taxon>Bacteria</taxon>
        <taxon>Pseudomonadati</taxon>
        <taxon>Pseudomonadota</taxon>
        <taxon>Gammaproteobacteria</taxon>
        <taxon>Pseudomonadales</taxon>
        <taxon>Pseudomonadaceae</taxon>
        <taxon>Pseudomonas</taxon>
    </lineage>
</organism>
<dbReference type="AlphaFoldDB" id="A0AAW5J861"/>
<sequence length="96" mass="10628">MSLPITARQLNALRALHHVNPDLGDLASAVALAFDASKVDNPELARLILEKTCRRIVAGQAGSHEAMIRHLEQFGSLECLSPQQVREFCERIRKLA</sequence>
<name>A0AAW5J861_PSESS</name>
<evidence type="ECO:0000313" key="1">
    <source>
        <dbReference type="EMBL" id="MCQ3023744.1"/>
    </source>
</evidence>
<dbReference type="Proteomes" id="UP001206018">
    <property type="component" value="Unassembled WGS sequence"/>
</dbReference>
<evidence type="ECO:0000313" key="2">
    <source>
        <dbReference type="Proteomes" id="UP001206018"/>
    </source>
</evidence>
<reference evidence="1" key="1">
    <citation type="submission" date="2022-07" db="EMBL/GenBank/DDBJ databases">
        <title>The diversity of lipopeptides in the P. syringae complex parallels phylogeny and sheds light on structural diversification during evolutionary history.</title>
        <authorList>
            <person name="Bricout A."/>
            <person name="Morris C.E."/>
            <person name="Chandeysson C."/>
            <person name="Duban M."/>
            <person name="Boistel C."/>
            <person name="Chataigne G."/>
            <person name="Lecouturier D."/>
            <person name="Jacques P."/>
            <person name="Leclere V."/>
            <person name="Rochex A."/>
        </authorList>
    </citation>
    <scope>NUCLEOTIDE SEQUENCE</scope>
    <source>
        <strain evidence="1">LYR0002</strain>
    </source>
</reference>
<accession>A0AAW5J861</accession>
<comment type="caution">
    <text evidence="1">The sequence shown here is derived from an EMBL/GenBank/DDBJ whole genome shotgun (WGS) entry which is preliminary data.</text>
</comment>
<gene>
    <name evidence="1" type="ORF">NLO85_25060</name>
</gene>
<protein>
    <submittedName>
        <fullName evidence="1">Uncharacterized protein</fullName>
    </submittedName>
</protein>
<dbReference type="RefSeq" id="WP_031594968.1">
    <property type="nucleotide sequence ID" value="NZ_JANAKN010000090.1"/>
</dbReference>